<keyword evidence="2" id="KW-1185">Reference proteome</keyword>
<comment type="caution">
    <text evidence="1">The sequence shown here is derived from an EMBL/GenBank/DDBJ whole genome shotgun (WGS) entry which is preliminary data.</text>
</comment>
<evidence type="ECO:0000313" key="2">
    <source>
        <dbReference type="Proteomes" id="UP000299102"/>
    </source>
</evidence>
<protein>
    <submittedName>
        <fullName evidence="1">Uncharacterized protein</fullName>
    </submittedName>
</protein>
<dbReference type="Proteomes" id="UP000299102">
    <property type="component" value="Unassembled WGS sequence"/>
</dbReference>
<dbReference type="AlphaFoldDB" id="A0A4C2A6I3"/>
<reference evidence="1 2" key="1">
    <citation type="journal article" date="2019" name="Commun. Biol.">
        <title>The bagworm genome reveals a unique fibroin gene that provides high tensile strength.</title>
        <authorList>
            <person name="Kono N."/>
            <person name="Nakamura H."/>
            <person name="Ohtoshi R."/>
            <person name="Tomita M."/>
            <person name="Numata K."/>
            <person name="Arakawa K."/>
        </authorList>
    </citation>
    <scope>NUCLEOTIDE SEQUENCE [LARGE SCALE GENOMIC DNA]</scope>
</reference>
<evidence type="ECO:0000313" key="1">
    <source>
        <dbReference type="EMBL" id="GBP95698.1"/>
    </source>
</evidence>
<gene>
    <name evidence="1" type="ORF">EVAR_71217_1</name>
</gene>
<organism evidence="1 2">
    <name type="scientific">Eumeta variegata</name>
    <name type="common">Bagworm moth</name>
    <name type="synonym">Eumeta japonica</name>
    <dbReference type="NCBI Taxonomy" id="151549"/>
    <lineage>
        <taxon>Eukaryota</taxon>
        <taxon>Metazoa</taxon>
        <taxon>Ecdysozoa</taxon>
        <taxon>Arthropoda</taxon>
        <taxon>Hexapoda</taxon>
        <taxon>Insecta</taxon>
        <taxon>Pterygota</taxon>
        <taxon>Neoptera</taxon>
        <taxon>Endopterygota</taxon>
        <taxon>Lepidoptera</taxon>
        <taxon>Glossata</taxon>
        <taxon>Ditrysia</taxon>
        <taxon>Tineoidea</taxon>
        <taxon>Psychidae</taxon>
        <taxon>Oiketicinae</taxon>
        <taxon>Eumeta</taxon>
    </lineage>
</organism>
<name>A0A4C2A6I3_EUMVA</name>
<sequence length="72" mass="8740">MHTAYRQLKWRWTGHMLKESKEKWIRTSMLIQRESESDQSAANTRFYQLVDRIRSRWLNVLSEARVVQESSV</sequence>
<accession>A0A4C2A6I3</accession>
<dbReference type="EMBL" id="BGZK01002669">
    <property type="protein sequence ID" value="GBP95698.1"/>
    <property type="molecule type" value="Genomic_DNA"/>
</dbReference>
<proteinExistence type="predicted"/>